<evidence type="ECO:0000313" key="2">
    <source>
        <dbReference type="EMBL" id="KZZ95947.1"/>
    </source>
</evidence>
<evidence type="ECO:0000256" key="1">
    <source>
        <dbReference type="SAM" id="MobiDB-lite"/>
    </source>
</evidence>
<dbReference type="SUPFAM" id="SSF53756">
    <property type="entry name" value="UDP-Glycosyltransferase/glycogen phosphorylase"/>
    <property type="match status" value="1"/>
</dbReference>
<dbReference type="STRING" id="1081109.A0A168BZG4"/>
<dbReference type="Pfam" id="PF00982">
    <property type="entry name" value="Glyco_transf_20"/>
    <property type="match status" value="1"/>
</dbReference>
<dbReference type="GO" id="GO:0005946">
    <property type="term" value="C:alpha,alpha-trehalose-phosphate synthase complex (UDP-forming)"/>
    <property type="evidence" value="ECO:0007669"/>
    <property type="project" value="TreeGrafter"/>
</dbReference>
<proteinExistence type="predicted"/>
<dbReference type="AlphaFoldDB" id="A0A168BZG4"/>
<dbReference type="GO" id="GO:0005992">
    <property type="term" value="P:trehalose biosynthetic process"/>
    <property type="evidence" value="ECO:0007669"/>
    <property type="project" value="InterPro"/>
</dbReference>
<dbReference type="PANTHER" id="PTHR10788">
    <property type="entry name" value="TREHALOSE-6-PHOSPHATE SYNTHASE"/>
    <property type="match status" value="1"/>
</dbReference>
<protein>
    <submittedName>
        <fullName evidence="2">Glycosyl transferase, family 20</fullName>
    </submittedName>
</protein>
<evidence type="ECO:0000313" key="3">
    <source>
        <dbReference type="Proteomes" id="UP000078544"/>
    </source>
</evidence>
<dbReference type="CDD" id="cd03788">
    <property type="entry name" value="GT20_TPS"/>
    <property type="match status" value="1"/>
</dbReference>
<dbReference type="GO" id="GO:0003825">
    <property type="term" value="F:alpha,alpha-trehalose-phosphate synthase (UDP-forming) activity"/>
    <property type="evidence" value="ECO:0007669"/>
    <property type="project" value="TreeGrafter"/>
</dbReference>
<keyword evidence="3" id="KW-1185">Reference proteome</keyword>
<dbReference type="GO" id="GO:0034605">
    <property type="term" value="P:cellular response to heat"/>
    <property type="evidence" value="ECO:0007669"/>
    <property type="project" value="TreeGrafter"/>
</dbReference>
<dbReference type="PANTHER" id="PTHR10788:SF123">
    <property type="entry name" value="TREHALOSE-PHOSPHATASE"/>
    <property type="match status" value="1"/>
</dbReference>
<sequence length="620" mass="69664">MLPPTPGTIQAEGALPPHQRKSVTRVPVTPGVALGTYSKGYFDSALPESPEHDADGTAGGFPALEGDVISVTSTLPQIIEYDQASATKWELRRGTQRAALLDSLYFLSDESPWKHTVVAWTGEIQRRPVHDHEMRSEDKSGTALLPASLPTGSIPPKARFNEIFVTRHDQLQLEEQLYKDRLQTVPVWLAGENEVSDMGVKLRDQTRWRRYAEHDLCALLHYQQHPPDDGYKETARWADYVRMNQLFADKVSEVYNAGDVVLVHDYYLVLLPDLLRQRHPDMRIVFFTHTPFPSSELVRCLTRRKTILQGVLGSDLVAFQSFHYAQHFANSCSRILGLRAGSHSVSTPSRRVQLEVLPAGINVSEIHSLAWSVPVTEKCISLRKMYAGRKILVACDATDRLGGVDKKLLAFDRFLEMFPDWRHKVVLLQAFGPHVASEDEDGEDARYVRTVNALVHSINCKYGSLDYMPIQLHAQSLSTDDYFALMRSGDVALFTSIRDGMSTTSLEYVVCQQNTHGCTIISEFSGTASNLEEAIHINPWDTVDVAKQIHKALNMTAESRQDMFMALYRRLAEKDVKYWITSALRGLLSAVQRRQPAKSPGPAASVAVMREQKRNLLLQA</sequence>
<feature type="region of interest" description="Disordered" evidence="1">
    <location>
        <begin position="129"/>
        <end position="148"/>
    </location>
</feature>
<keyword evidence="2" id="KW-0808">Transferase</keyword>
<dbReference type="GO" id="GO:0005829">
    <property type="term" value="C:cytosol"/>
    <property type="evidence" value="ECO:0007669"/>
    <property type="project" value="TreeGrafter"/>
</dbReference>
<feature type="region of interest" description="Disordered" evidence="1">
    <location>
        <begin position="1"/>
        <end position="24"/>
    </location>
</feature>
<dbReference type="EMBL" id="AZGY01000008">
    <property type="protein sequence ID" value="KZZ95947.1"/>
    <property type="molecule type" value="Genomic_DNA"/>
</dbReference>
<organism evidence="2 3">
    <name type="scientific">Moelleriella libera RCEF 2490</name>
    <dbReference type="NCBI Taxonomy" id="1081109"/>
    <lineage>
        <taxon>Eukaryota</taxon>
        <taxon>Fungi</taxon>
        <taxon>Dikarya</taxon>
        <taxon>Ascomycota</taxon>
        <taxon>Pezizomycotina</taxon>
        <taxon>Sordariomycetes</taxon>
        <taxon>Hypocreomycetidae</taxon>
        <taxon>Hypocreales</taxon>
        <taxon>Clavicipitaceae</taxon>
        <taxon>Moelleriella</taxon>
    </lineage>
</organism>
<gene>
    <name evidence="2" type="ORF">AAL_04243</name>
</gene>
<comment type="caution">
    <text evidence="2">The sequence shown here is derived from an EMBL/GenBank/DDBJ whole genome shotgun (WGS) entry which is preliminary data.</text>
</comment>
<name>A0A168BZG4_9HYPO</name>
<reference evidence="2 3" key="1">
    <citation type="journal article" date="2016" name="Genome Biol. Evol.">
        <title>Divergent and convergent evolution of fungal pathogenicity.</title>
        <authorList>
            <person name="Shang Y."/>
            <person name="Xiao G."/>
            <person name="Zheng P."/>
            <person name="Cen K."/>
            <person name="Zhan S."/>
            <person name="Wang C."/>
        </authorList>
    </citation>
    <scope>NUCLEOTIDE SEQUENCE [LARGE SCALE GENOMIC DNA]</scope>
    <source>
        <strain evidence="2 3">RCEF 2490</strain>
    </source>
</reference>
<accession>A0A168BZG4</accession>
<dbReference type="OrthoDB" id="755951at2759"/>
<dbReference type="GO" id="GO:0004805">
    <property type="term" value="F:trehalose-phosphatase activity"/>
    <property type="evidence" value="ECO:0007669"/>
    <property type="project" value="TreeGrafter"/>
</dbReference>
<dbReference type="Gene3D" id="3.40.50.2000">
    <property type="entry name" value="Glycogen Phosphorylase B"/>
    <property type="match status" value="2"/>
</dbReference>
<feature type="compositionally biased region" description="Basic and acidic residues" evidence="1">
    <location>
        <begin position="129"/>
        <end position="140"/>
    </location>
</feature>
<dbReference type="InterPro" id="IPR001830">
    <property type="entry name" value="Glyco_trans_20"/>
</dbReference>
<dbReference type="Proteomes" id="UP000078544">
    <property type="component" value="Unassembled WGS sequence"/>
</dbReference>
<dbReference type="GO" id="GO:0031505">
    <property type="term" value="P:fungal-type cell wall organization"/>
    <property type="evidence" value="ECO:0007669"/>
    <property type="project" value="TreeGrafter"/>
</dbReference>